<evidence type="ECO:0000313" key="1">
    <source>
        <dbReference type="EMBL" id="KKU75596.1"/>
    </source>
</evidence>
<proteinExistence type="predicted"/>
<accession>A0A0G1T1C7</accession>
<dbReference type="EMBL" id="LCOJ01000008">
    <property type="protein sequence ID" value="KKU75596.1"/>
    <property type="molecule type" value="Genomic_DNA"/>
</dbReference>
<organism evidence="1 2">
    <name type="scientific">Candidatus Nomurabacteria bacterium GW2011_GWB1_47_6</name>
    <dbReference type="NCBI Taxonomy" id="1618749"/>
    <lineage>
        <taxon>Bacteria</taxon>
        <taxon>Candidatus Nomuraibacteriota</taxon>
    </lineage>
</organism>
<dbReference type="Proteomes" id="UP000034879">
    <property type="component" value="Unassembled WGS sequence"/>
</dbReference>
<evidence type="ECO:0000313" key="2">
    <source>
        <dbReference type="Proteomes" id="UP000034879"/>
    </source>
</evidence>
<comment type="caution">
    <text evidence="1">The sequence shown here is derived from an EMBL/GenBank/DDBJ whole genome shotgun (WGS) entry which is preliminary data.</text>
</comment>
<sequence>MSVFKQLDKDNLHHAYLIEGAQEEVLPALLEFLEDAGVATRANSDFMHISVDAFKMEDARNLKAYEKEKSFSTDKKIFVISANSILLEAQNTLLKVFEEPIPNTHFFVIVPDTNSLIRTLVSRFFVIRQPALAEGRDKTAEKFLAMSGTQRLELIKGIIAEPEEEEKNVFSDSARAKALKFLNSLELVLHKKSGIGGFPIKSFEHFFKVREILRMPGSSVKNLLESVALITPVIQ</sequence>
<dbReference type="InterPro" id="IPR027417">
    <property type="entry name" value="P-loop_NTPase"/>
</dbReference>
<dbReference type="SUPFAM" id="SSF52540">
    <property type="entry name" value="P-loop containing nucleoside triphosphate hydrolases"/>
    <property type="match status" value="1"/>
</dbReference>
<protein>
    <submittedName>
        <fullName evidence="1">Polymerase III subunit delta protein</fullName>
    </submittedName>
</protein>
<dbReference type="Gene3D" id="3.40.50.300">
    <property type="entry name" value="P-loop containing nucleotide triphosphate hydrolases"/>
    <property type="match status" value="1"/>
</dbReference>
<name>A0A0G1T1C7_9BACT</name>
<reference evidence="1 2" key="1">
    <citation type="journal article" date="2015" name="Nature">
        <title>rRNA introns, odd ribosomes, and small enigmatic genomes across a large radiation of phyla.</title>
        <authorList>
            <person name="Brown C.T."/>
            <person name="Hug L.A."/>
            <person name="Thomas B.C."/>
            <person name="Sharon I."/>
            <person name="Castelle C.J."/>
            <person name="Singh A."/>
            <person name="Wilkins M.J."/>
            <person name="Williams K.H."/>
            <person name="Banfield J.F."/>
        </authorList>
    </citation>
    <scope>NUCLEOTIDE SEQUENCE [LARGE SCALE GENOMIC DNA]</scope>
</reference>
<dbReference type="AlphaFoldDB" id="A0A0G1T1C7"/>
<dbReference type="Pfam" id="PF13177">
    <property type="entry name" value="DNA_pol3_delta2"/>
    <property type="match status" value="1"/>
</dbReference>
<gene>
    <name evidence="1" type="ORF">UY01_C0008G0007</name>
</gene>